<dbReference type="FunFam" id="1.10.510.10:FF:000098">
    <property type="entry name" value="Mitogen-activated protein kinase 1"/>
    <property type="match status" value="1"/>
</dbReference>
<dbReference type="GO" id="GO:0004674">
    <property type="term" value="F:protein serine/threonine kinase activity"/>
    <property type="evidence" value="ECO:0000318"/>
    <property type="project" value="GO_Central"/>
</dbReference>
<organism evidence="10 11">
    <name type="scientific">Trichomonas vaginalis (strain ATCC PRA-98 / G3)</name>
    <dbReference type="NCBI Taxonomy" id="412133"/>
    <lineage>
        <taxon>Eukaryota</taxon>
        <taxon>Metamonada</taxon>
        <taxon>Parabasalia</taxon>
        <taxon>Trichomonadida</taxon>
        <taxon>Trichomonadidae</taxon>
        <taxon>Trichomonas</taxon>
    </lineage>
</organism>
<dbReference type="OMA" id="CYFLYQM"/>
<dbReference type="CDD" id="cd07834">
    <property type="entry name" value="STKc_MAPK"/>
    <property type="match status" value="1"/>
</dbReference>
<dbReference type="InterPro" id="IPR008271">
    <property type="entry name" value="Ser/Thr_kinase_AS"/>
</dbReference>
<evidence type="ECO:0000256" key="5">
    <source>
        <dbReference type="ARBA" id="ARBA00022840"/>
    </source>
</evidence>
<dbReference type="AlphaFoldDB" id="A2F7V2"/>
<dbReference type="InterPro" id="IPR000719">
    <property type="entry name" value="Prot_kinase_dom"/>
</dbReference>
<dbReference type="eggNOG" id="KOG0660">
    <property type="taxonomic scope" value="Eukaryota"/>
</dbReference>
<accession>A2F7V2</accession>
<evidence type="ECO:0000256" key="3">
    <source>
        <dbReference type="ARBA" id="ARBA00022741"/>
    </source>
</evidence>
<dbReference type="PROSITE" id="PS00108">
    <property type="entry name" value="PROTEIN_KINASE_ST"/>
    <property type="match status" value="1"/>
</dbReference>
<dbReference type="OrthoDB" id="192887at2759"/>
<dbReference type="FunCoup" id="A2F7V2">
    <property type="interactions" value="785"/>
</dbReference>
<dbReference type="GO" id="GO:0005634">
    <property type="term" value="C:nucleus"/>
    <property type="evidence" value="ECO:0000318"/>
    <property type="project" value="GO_Central"/>
</dbReference>
<name>A2F7V2_TRIV3</name>
<feature type="domain" description="Protein kinase" evidence="9">
    <location>
        <begin position="19"/>
        <end position="310"/>
    </location>
</feature>
<dbReference type="Gene3D" id="3.30.200.20">
    <property type="entry name" value="Phosphorylase Kinase, domain 1"/>
    <property type="match status" value="1"/>
</dbReference>
<dbReference type="VEuPathDB" id="TrichDB:TVAGG3_0018150"/>
<sequence length="356" mass="41468">MDRPPITEDLVNKETQGRYKFVKTLGRGAYGVVFAAIEKATGKEVAVKHVDRVFESPLDAKRCLREVKILSQLNHENITNLVDISCLPDYENFKGLAIVMDLMDTDMCQIINSGQPLLVEHHRYFIYQLLRGLKYLHSANILHRDLKPSNLLLNSDCDLKIADFGLARISEPDEPQEFLSEYVATRWYRAPEVLLNYDTYGAPMDMWSVGCITAELVLRHPLFRGTSTRNQLELITQILGSPTDKDLEGCTNQKAYRFMQQLPPQTKVPWEELFQGKTYNPEEIDFIDRLLKWNPNERMTVEEALEHPFVVKLHDPFDEPVGFPFEEFDFERQDVTVEELKMEMWKEILKRHPKFE</sequence>
<dbReference type="SMR" id="A2F7V2"/>
<dbReference type="PROSITE" id="PS01351">
    <property type="entry name" value="MAPK"/>
    <property type="match status" value="1"/>
</dbReference>
<dbReference type="VEuPathDB" id="TrichDB:TVAG_008800"/>
<dbReference type="Gene3D" id="1.10.510.10">
    <property type="entry name" value="Transferase(Phosphotransferase) domain 1"/>
    <property type="match status" value="1"/>
</dbReference>
<comment type="catalytic activity">
    <reaction evidence="8">
        <text>L-threonyl-[protein] + ATP = O-phospho-L-threonyl-[protein] + ADP + H(+)</text>
        <dbReference type="Rhea" id="RHEA:46608"/>
        <dbReference type="Rhea" id="RHEA-COMP:11060"/>
        <dbReference type="Rhea" id="RHEA-COMP:11605"/>
        <dbReference type="ChEBI" id="CHEBI:15378"/>
        <dbReference type="ChEBI" id="CHEBI:30013"/>
        <dbReference type="ChEBI" id="CHEBI:30616"/>
        <dbReference type="ChEBI" id="CHEBI:61977"/>
        <dbReference type="ChEBI" id="CHEBI:456216"/>
        <dbReference type="EC" id="2.7.11.24"/>
    </reaction>
</comment>
<keyword evidence="3 6" id="KW-0547">Nucleotide-binding</keyword>
<keyword evidence="2 8" id="KW-0808">Transferase</keyword>
<dbReference type="InterPro" id="IPR017441">
    <property type="entry name" value="Protein_kinase_ATP_BS"/>
</dbReference>
<dbReference type="SMART" id="SM00220">
    <property type="entry name" value="S_TKc"/>
    <property type="match status" value="1"/>
</dbReference>
<dbReference type="STRING" id="5722.A2F7V2"/>
<proteinExistence type="inferred from homology"/>
<evidence type="ECO:0000256" key="4">
    <source>
        <dbReference type="ARBA" id="ARBA00022777"/>
    </source>
</evidence>
<keyword evidence="4 8" id="KW-0418">Kinase</keyword>
<gene>
    <name evidence="10" type="ORF">TVAG_008800</name>
</gene>
<reference evidence="10" key="1">
    <citation type="submission" date="2006-10" db="EMBL/GenBank/DDBJ databases">
        <authorList>
            <person name="Amadeo P."/>
            <person name="Zhao Q."/>
            <person name="Wortman J."/>
            <person name="Fraser-Liggett C."/>
            <person name="Carlton J."/>
        </authorList>
    </citation>
    <scope>NUCLEOTIDE SEQUENCE</scope>
    <source>
        <strain evidence="10">G3</strain>
    </source>
</reference>
<protein>
    <recommendedName>
        <fullName evidence="8">Mitogen-activated protein kinase</fullName>
        <ecNumber evidence="8">2.7.11.24</ecNumber>
    </recommendedName>
</protein>
<dbReference type="Proteomes" id="UP000001542">
    <property type="component" value="Unassembled WGS sequence"/>
</dbReference>
<dbReference type="FunFam" id="3.30.200.20:FF:000046">
    <property type="entry name" value="Mitogen-activated protein kinase"/>
    <property type="match status" value="1"/>
</dbReference>
<evidence type="ECO:0000259" key="9">
    <source>
        <dbReference type="PROSITE" id="PS50011"/>
    </source>
</evidence>
<dbReference type="GO" id="GO:0035556">
    <property type="term" value="P:intracellular signal transduction"/>
    <property type="evidence" value="ECO:0000318"/>
    <property type="project" value="GO_Central"/>
</dbReference>
<dbReference type="GO" id="GO:0005737">
    <property type="term" value="C:cytoplasm"/>
    <property type="evidence" value="ECO:0000318"/>
    <property type="project" value="GO_Central"/>
</dbReference>
<keyword evidence="8" id="KW-0460">Magnesium</keyword>
<evidence type="ECO:0000313" key="10">
    <source>
        <dbReference type="EMBL" id="EAX99031.1"/>
    </source>
</evidence>
<dbReference type="PROSITE" id="PS00107">
    <property type="entry name" value="PROTEIN_KINASE_ATP"/>
    <property type="match status" value="1"/>
</dbReference>
<dbReference type="InParanoid" id="A2F7V2"/>
<evidence type="ECO:0000256" key="7">
    <source>
        <dbReference type="RuleBase" id="RU000304"/>
    </source>
</evidence>
<comment type="cofactor">
    <cofactor evidence="8">
        <name>Mg(2+)</name>
        <dbReference type="ChEBI" id="CHEBI:18420"/>
    </cofactor>
</comment>
<evidence type="ECO:0000256" key="6">
    <source>
        <dbReference type="PROSITE-ProRule" id="PRU10141"/>
    </source>
</evidence>
<dbReference type="RefSeq" id="XP_001311961.1">
    <property type="nucleotide sequence ID" value="XM_001311960.1"/>
</dbReference>
<dbReference type="KEGG" id="tva:4756834"/>
<dbReference type="SUPFAM" id="SSF56112">
    <property type="entry name" value="Protein kinase-like (PK-like)"/>
    <property type="match status" value="1"/>
</dbReference>
<comment type="similarity">
    <text evidence="8">Belongs to the protein kinase superfamily. Ser/Thr protein kinase family. MAP kinase subfamily.</text>
</comment>
<dbReference type="EMBL" id="DS113653">
    <property type="protein sequence ID" value="EAX99031.1"/>
    <property type="molecule type" value="Genomic_DNA"/>
</dbReference>
<reference evidence="10" key="2">
    <citation type="journal article" date="2007" name="Science">
        <title>Draft genome sequence of the sexually transmitted pathogen Trichomonas vaginalis.</title>
        <authorList>
            <person name="Carlton J.M."/>
            <person name="Hirt R.P."/>
            <person name="Silva J.C."/>
            <person name="Delcher A.L."/>
            <person name="Schatz M."/>
            <person name="Zhao Q."/>
            <person name="Wortman J.R."/>
            <person name="Bidwell S.L."/>
            <person name="Alsmark U.C.M."/>
            <person name="Besteiro S."/>
            <person name="Sicheritz-Ponten T."/>
            <person name="Noel C.J."/>
            <person name="Dacks J.B."/>
            <person name="Foster P.G."/>
            <person name="Simillion C."/>
            <person name="Van de Peer Y."/>
            <person name="Miranda-Saavedra D."/>
            <person name="Barton G.J."/>
            <person name="Westrop G.D."/>
            <person name="Mueller S."/>
            <person name="Dessi D."/>
            <person name="Fiori P.L."/>
            <person name="Ren Q."/>
            <person name="Paulsen I."/>
            <person name="Zhang H."/>
            <person name="Bastida-Corcuera F.D."/>
            <person name="Simoes-Barbosa A."/>
            <person name="Brown M.T."/>
            <person name="Hayes R.D."/>
            <person name="Mukherjee M."/>
            <person name="Okumura C.Y."/>
            <person name="Schneider R."/>
            <person name="Smith A.J."/>
            <person name="Vanacova S."/>
            <person name="Villalvazo M."/>
            <person name="Haas B.J."/>
            <person name="Pertea M."/>
            <person name="Feldblyum T.V."/>
            <person name="Utterback T.R."/>
            <person name="Shu C.L."/>
            <person name="Osoegawa K."/>
            <person name="de Jong P.J."/>
            <person name="Hrdy I."/>
            <person name="Horvathova L."/>
            <person name="Zubacova Z."/>
            <person name="Dolezal P."/>
            <person name="Malik S.B."/>
            <person name="Logsdon J.M. Jr."/>
            <person name="Henze K."/>
            <person name="Gupta A."/>
            <person name="Wang C.C."/>
            <person name="Dunne R.L."/>
            <person name="Upcroft J.A."/>
            <person name="Upcroft P."/>
            <person name="White O."/>
            <person name="Salzberg S.L."/>
            <person name="Tang P."/>
            <person name="Chiu C.-H."/>
            <person name="Lee Y.-S."/>
            <person name="Embley T.M."/>
            <person name="Coombs G.H."/>
            <person name="Mottram J.C."/>
            <person name="Tachezy J."/>
            <person name="Fraser-Liggett C.M."/>
            <person name="Johnson P.J."/>
        </authorList>
    </citation>
    <scope>NUCLEOTIDE SEQUENCE [LARGE SCALE GENOMIC DNA]</scope>
    <source>
        <strain evidence="10">G3</strain>
    </source>
</reference>
<keyword evidence="11" id="KW-1185">Reference proteome</keyword>
<dbReference type="GO" id="GO:0005524">
    <property type="term" value="F:ATP binding"/>
    <property type="evidence" value="ECO:0007669"/>
    <property type="project" value="UniProtKB-UniRule"/>
</dbReference>
<evidence type="ECO:0000256" key="1">
    <source>
        <dbReference type="ARBA" id="ARBA00022527"/>
    </source>
</evidence>
<evidence type="ECO:0000313" key="11">
    <source>
        <dbReference type="Proteomes" id="UP000001542"/>
    </source>
</evidence>
<dbReference type="InterPro" id="IPR011009">
    <property type="entry name" value="Kinase-like_dom_sf"/>
</dbReference>
<keyword evidence="1 7" id="KW-0723">Serine/threonine-protein kinase</keyword>
<comment type="activity regulation">
    <text evidence="8">Activated by threonine and tyrosine phosphorylation.</text>
</comment>
<dbReference type="EC" id="2.7.11.24" evidence="8"/>
<feature type="binding site" evidence="6">
    <location>
        <position position="48"/>
    </location>
    <ligand>
        <name>ATP</name>
        <dbReference type="ChEBI" id="CHEBI:30616"/>
    </ligand>
</feature>
<keyword evidence="5 6" id="KW-0067">ATP-binding</keyword>
<dbReference type="InterPro" id="IPR003527">
    <property type="entry name" value="MAP_kinase_CS"/>
</dbReference>
<evidence type="ECO:0000256" key="2">
    <source>
        <dbReference type="ARBA" id="ARBA00022679"/>
    </source>
</evidence>
<dbReference type="GO" id="GO:0004707">
    <property type="term" value="F:MAP kinase activity"/>
    <property type="evidence" value="ECO:0007669"/>
    <property type="project" value="UniProtKB-EC"/>
</dbReference>
<dbReference type="PANTHER" id="PTHR24055">
    <property type="entry name" value="MITOGEN-ACTIVATED PROTEIN KINASE"/>
    <property type="match status" value="1"/>
</dbReference>
<dbReference type="PROSITE" id="PS50011">
    <property type="entry name" value="PROTEIN_KINASE_DOM"/>
    <property type="match status" value="1"/>
</dbReference>
<evidence type="ECO:0000256" key="8">
    <source>
        <dbReference type="RuleBase" id="RU361165"/>
    </source>
</evidence>
<dbReference type="InterPro" id="IPR050117">
    <property type="entry name" value="MAPK"/>
</dbReference>
<dbReference type="Pfam" id="PF00069">
    <property type="entry name" value="Pkinase"/>
    <property type="match status" value="1"/>
</dbReference>